<dbReference type="InterPro" id="IPR027417">
    <property type="entry name" value="P-loop_NTPase"/>
</dbReference>
<keyword evidence="5" id="KW-1185">Reference proteome</keyword>
<dbReference type="Gene3D" id="3.40.50.300">
    <property type="entry name" value="P-loop containing nucleotide triphosphate hydrolases"/>
    <property type="match status" value="1"/>
</dbReference>
<dbReference type="SUPFAM" id="SSF52540">
    <property type="entry name" value="P-loop containing nucleoside triphosphate hydrolases"/>
    <property type="match status" value="1"/>
</dbReference>
<evidence type="ECO:0000256" key="1">
    <source>
        <dbReference type="SAM" id="MobiDB-lite"/>
    </source>
</evidence>
<proteinExistence type="predicted"/>
<accession>A0A5P1EUI7</accession>
<name>A0A5P1EUI7_ASPOF</name>
<protein>
    <recommendedName>
        <fullName evidence="6">ATPase AAA-type core domain-containing protein</fullName>
    </recommendedName>
</protein>
<feature type="region of interest" description="Disordered" evidence="1">
    <location>
        <begin position="295"/>
        <end position="326"/>
    </location>
</feature>
<evidence type="ECO:0000259" key="2">
    <source>
        <dbReference type="Pfam" id="PF07724"/>
    </source>
</evidence>
<dbReference type="InterPro" id="IPR051650">
    <property type="entry name" value="SL_signaling_regulator"/>
</dbReference>
<dbReference type="OMA" id="IGCERSI"/>
<sequence length="716" mass="79258">MSRNESRLSSHPPKRLTLNHPHPNPSIATPAPERTTRQPPSTGPPAVRSPPRRRPSGKHGNQIPPQRPPPALHYVGPSSSGFFSRRPLDRLLRTPTTLVDELAGRPPLVDALMAELRGRQAHQRKGCPDARQRPAARGEVELEQLVSRFFDDPSVSSVEALAPAKGFPAITPATVPVRRPPETVTDNWNSQKQTLCAQCTENYERELAKLVAKEFEKSSSDSRQESKSNLPQWLQIATPSSGRLSPDQFQSKEQELNWKQRMEELLKKWRQTCSRHHLNTFNLRSLPHGFRTMIQSTTSSEKPSSPPGSPVKTDLVLGSPKPENAHNERIKNSITSFKDSDSLKKLFKGLMEKVSWQTEAASAVTAAVLQAKSGNGKRRGLMPKADTWLLFIGSDKIGKKKMASALSELVFGVEPVTVRLGKPRNNRDDGEWNVNFRGRTALDRIADAVKRNPFSVVVLEDVDQADAIVRGTIKRAIERGRLPDSYGREVALGSAIFVLTANWMPEELKCSTESLLSEEKILNSVNSEWQLEISIGGKRLPDWLTKNITTSKRKKESDGLGLSLDLNLAAGGNAEDETGEGSWNSSDLTVEQEQEQGRLAIKHSASSASEFLDSVDSAVMFKPVDFLPLRRRVSESISAKFTAVIGCERSIRIDDDTLDRIVGGIWLSGVKIEEWAENVLVPSIEQLRNNLKVNDGAIVPGGCRGHRLPEIGCQIR</sequence>
<dbReference type="InterPro" id="IPR003959">
    <property type="entry name" value="ATPase_AAA_core"/>
</dbReference>
<feature type="domain" description="SMAX1-like AAA+ ATPase lid" evidence="3">
    <location>
        <begin position="625"/>
        <end position="699"/>
    </location>
</feature>
<dbReference type="Proteomes" id="UP000243459">
    <property type="component" value="Chromosome 5"/>
</dbReference>
<dbReference type="AlphaFoldDB" id="A0A5P1EUI7"/>
<evidence type="ECO:0000313" key="5">
    <source>
        <dbReference type="Proteomes" id="UP000243459"/>
    </source>
</evidence>
<dbReference type="GO" id="GO:0005524">
    <property type="term" value="F:ATP binding"/>
    <property type="evidence" value="ECO:0007669"/>
    <property type="project" value="InterPro"/>
</dbReference>
<organism evidence="4 5">
    <name type="scientific">Asparagus officinalis</name>
    <name type="common">Garden asparagus</name>
    <dbReference type="NCBI Taxonomy" id="4686"/>
    <lineage>
        <taxon>Eukaryota</taxon>
        <taxon>Viridiplantae</taxon>
        <taxon>Streptophyta</taxon>
        <taxon>Embryophyta</taxon>
        <taxon>Tracheophyta</taxon>
        <taxon>Spermatophyta</taxon>
        <taxon>Magnoliopsida</taxon>
        <taxon>Liliopsida</taxon>
        <taxon>Asparagales</taxon>
        <taxon>Asparagaceae</taxon>
        <taxon>Asparagoideae</taxon>
        <taxon>Asparagus</taxon>
    </lineage>
</organism>
<feature type="region of interest" description="Disordered" evidence="1">
    <location>
        <begin position="1"/>
        <end position="86"/>
    </location>
</feature>
<dbReference type="InterPro" id="IPR058954">
    <property type="entry name" value="AAA_lid_SMAX1"/>
</dbReference>
<reference evidence="5" key="1">
    <citation type="journal article" date="2017" name="Nat. Commun.">
        <title>The asparagus genome sheds light on the origin and evolution of a young Y chromosome.</title>
        <authorList>
            <person name="Harkess A."/>
            <person name="Zhou J."/>
            <person name="Xu C."/>
            <person name="Bowers J.E."/>
            <person name="Van der Hulst R."/>
            <person name="Ayyampalayam S."/>
            <person name="Mercati F."/>
            <person name="Riccardi P."/>
            <person name="McKain M.R."/>
            <person name="Kakrana A."/>
            <person name="Tang H."/>
            <person name="Ray J."/>
            <person name="Groenendijk J."/>
            <person name="Arikit S."/>
            <person name="Mathioni S.M."/>
            <person name="Nakano M."/>
            <person name="Shan H."/>
            <person name="Telgmann-Rauber A."/>
            <person name="Kanno A."/>
            <person name="Yue Z."/>
            <person name="Chen H."/>
            <person name="Li W."/>
            <person name="Chen Y."/>
            <person name="Xu X."/>
            <person name="Zhang Y."/>
            <person name="Luo S."/>
            <person name="Chen H."/>
            <person name="Gao J."/>
            <person name="Mao Z."/>
            <person name="Pires J.C."/>
            <person name="Luo M."/>
            <person name="Kudrna D."/>
            <person name="Wing R.A."/>
            <person name="Meyers B.C."/>
            <person name="Yi K."/>
            <person name="Kong H."/>
            <person name="Lavrijsen P."/>
            <person name="Sunseri F."/>
            <person name="Falavigna A."/>
            <person name="Ye Y."/>
            <person name="Leebens-Mack J.H."/>
            <person name="Chen G."/>
        </authorList>
    </citation>
    <scope>NUCLEOTIDE SEQUENCE [LARGE SCALE GENOMIC DNA]</scope>
    <source>
        <strain evidence="5">cv. DH0086</strain>
    </source>
</reference>
<feature type="domain" description="ATPase AAA-type core" evidence="2">
    <location>
        <begin position="446"/>
        <end position="523"/>
    </location>
</feature>
<dbReference type="EMBL" id="CM007385">
    <property type="protein sequence ID" value="ONK69656.1"/>
    <property type="molecule type" value="Genomic_DNA"/>
</dbReference>
<evidence type="ECO:0008006" key="6">
    <source>
        <dbReference type="Google" id="ProtNLM"/>
    </source>
</evidence>
<dbReference type="CDD" id="cd19499">
    <property type="entry name" value="RecA-like_ClpB_Hsp104-like"/>
    <property type="match status" value="1"/>
</dbReference>
<gene>
    <name evidence="4" type="ORF">A4U43_C05F25350</name>
</gene>
<dbReference type="GO" id="GO:0016887">
    <property type="term" value="F:ATP hydrolysis activity"/>
    <property type="evidence" value="ECO:0007669"/>
    <property type="project" value="InterPro"/>
</dbReference>
<dbReference type="PANTHER" id="PTHR43572">
    <property type="entry name" value="CHAPERONE PROTEIN CLPD, CHLOROPLASTIC"/>
    <property type="match status" value="1"/>
</dbReference>
<dbReference type="PANTHER" id="PTHR43572:SF13">
    <property type="entry name" value="PROTEIN SUPPRESSOR OF MAX2 1"/>
    <property type="match status" value="1"/>
</dbReference>
<dbReference type="Gramene" id="ONK69656">
    <property type="protein sequence ID" value="ONK69656"/>
    <property type="gene ID" value="A4U43_C05F25350"/>
</dbReference>
<dbReference type="Pfam" id="PF26587">
    <property type="entry name" value="AAA_lid_SMAX1"/>
    <property type="match status" value="1"/>
</dbReference>
<evidence type="ECO:0000313" key="4">
    <source>
        <dbReference type="EMBL" id="ONK69656.1"/>
    </source>
</evidence>
<dbReference type="Pfam" id="PF07724">
    <property type="entry name" value="AAA_2"/>
    <property type="match status" value="1"/>
</dbReference>
<evidence type="ECO:0000259" key="3">
    <source>
        <dbReference type="Pfam" id="PF26587"/>
    </source>
</evidence>